<keyword evidence="2" id="KW-1003">Cell membrane</keyword>
<feature type="transmembrane region" description="Helical" evidence="6">
    <location>
        <begin position="12"/>
        <end position="33"/>
    </location>
</feature>
<comment type="caution">
    <text evidence="10">The sequence shown here is derived from an EMBL/GenBank/DDBJ whole genome shotgun (WGS) entry which is preliminary data.</text>
</comment>
<evidence type="ECO:0008006" key="12">
    <source>
        <dbReference type="Google" id="ProtNLM"/>
    </source>
</evidence>
<feature type="domain" description="HAMP" evidence="9">
    <location>
        <begin position="230"/>
        <end position="285"/>
    </location>
</feature>
<gene>
    <name evidence="10" type="ORF">CKO42_06975</name>
</gene>
<dbReference type="PROSITE" id="PS50111">
    <property type="entry name" value="CHEMOTAXIS_TRANSDUC_2"/>
    <property type="match status" value="1"/>
</dbReference>
<dbReference type="SMART" id="SM00283">
    <property type="entry name" value="MA"/>
    <property type="match status" value="1"/>
</dbReference>
<feature type="domain" description="Methyl-accepting transducer" evidence="7">
    <location>
        <begin position="311"/>
        <end position="533"/>
    </location>
</feature>
<dbReference type="CDD" id="cd06225">
    <property type="entry name" value="HAMP"/>
    <property type="match status" value="1"/>
</dbReference>
<sequence length="576" mass="61464">MIGLNNISINAKLLTGFLFVAAVTMIVGGVGIYGKNQIQQSLSYVVDVRIPDLEALSQLNAQRMSIRAQTLDVWIDENAEQQVALNSYRRIQQERNESWTLVDSAWERLQQTPRVTEHTQQLMEELKVTYQAWRDHYQELDRYLAGFVNSNNDLQRASLYRQYRTAVDRMIPTSERLGALFEQVIAAEDEHFSEMTKASVALAKRLELVMLVVTVIGVLLAIALGLLLNRHISGPMKRISSLLATMAEGNFSVAADSNDVRRGDELGDLAKAAATLIANIRQIISDITGNAQTVASSATELASISTQSEQSVQELSSRTNTVAAAAEEASANTASVAAAMQQATASLSSVASATEEMSATIGEIASSSEKARSISTQAGTQASQVSQLMHKLGDAAQEIGQVTETITDISSQTNLLALNATIEAARAGSAGKGFAVVANEIKELAKQTATATEDIKLKISGVQNSAGSVITDIEQITGVIGEIGHIVSSIASAIEQQATVTQDVAGNIAQTSEGVRMANDQVGEISTVSGSIARDLAAVTIATDEIRTGGEQVSASSAELSRLAEELQSMVRKFSM</sequence>
<evidence type="ECO:0000259" key="8">
    <source>
        <dbReference type="PROSITE" id="PS50192"/>
    </source>
</evidence>
<dbReference type="PROSITE" id="PS50885">
    <property type="entry name" value="HAMP"/>
    <property type="match status" value="1"/>
</dbReference>
<dbReference type="RefSeq" id="WP_200241075.1">
    <property type="nucleotide sequence ID" value="NZ_NRRY01000008.1"/>
</dbReference>
<evidence type="ECO:0000313" key="11">
    <source>
        <dbReference type="Proteomes" id="UP001138768"/>
    </source>
</evidence>
<keyword evidence="3 5" id="KW-0807">Transducer</keyword>
<keyword evidence="6" id="KW-1133">Transmembrane helix</keyword>
<dbReference type="Proteomes" id="UP001138768">
    <property type="component" value="Unassembled WGS sequence"/>
</dbReference>
<dbReference type="AlphaFoldDB" id="A0A9X0W737"/>
<dbReference type="Pfam" id="PF00015">
    <property type="entry name" value="MCPsignal"/>
    <property type="match status" value="1"/>
</dbReference>
<dbReference type="GO" id="GO:0006935">
    <property type="term" value="P:chemotaxis"/>
    <property type="evidence" value="ECO:0007669"/>
    <property type="project" value="InterPro"/>
</dbReference>
<evidence type="ECO:0000259" key="9">
    <source>
        <dbReference type="PROSITE" id="PS50885"/>
    </source>
</evidence>
<keyword evidence="6" id="KW-0812">Transmembrane</keyword>
<organism evidence="10 11">
    <name type="scientific">Lamprobacter modestohalophilus</name>
    <dbReference type="NCBI Taxonomy" id="1064514"/>
    <lineage>
        <taxon>Bacteria</taxon>
        <taxon>Pseudomonadati</taxon>
        <taxon>Pseudomonadota</taxon>
        <taxon>Gammaproteobacteria</taxon>
        <taxon>Chromatiales</taxon>
        <taxon>Chromatiaceae</taxon>
        <taxon>Lamprobacter</taxon>
    </lineage>
</organism>
<evidence type="ECO:0000256" key="6">
    <source>
        <dbReference type="SAM" id="Phobius"/>
    </source>
</evidence>
<dbReference type="InterPro" id="IPR024478">
    <property type="entry name" value="HlyB_4HB_MCP"/>
</dbReference>
<name>A0A9X0W737_9GAMM</name>
<evidence type="ECO:0000313" key="10">
    <source>
        <dbReference type="EMBL" id="MBK1618189.1"/>
    </source>
</evidence>
<keyword evidence="2" id="KW-0997">Cell inner membrane</keyword>
<comment type="subcellular location">
    <subcellularLocation>
        <location evidence="1">Cell inner membrane</location>
        <topology evidence="1">Multi-pass membrane protein</topology>
    </subcellularLocation>
</comment>
<evidence type="ECO:0000259" key="7">
    <source>
        <dbReference type="PROSITE" id="PS50111"/>
    </source>
</evidence>
<dbReference type="PROSITE" id="PS50192">
    <property type="entry name" value="T_SNARE"/>
    <property type="match status" value="1"/>
</dbReference>
<evidence type="ECO:0000256" key="4">
    <source>
        <dbReference type="ARBA" id="ARBA00029447"/>
    </source>
</evidence>
<accession>A0A9X0W737</accession>
<dbReference type="GO" id="GO:0005886">
    <property type="term" value="C:plasma membrane"/>
    <property type="evidence" value="ECO:0007669"/>
    <property type="project" value="UniProtKB-SubCell"/>
</dbReference>
<evidence type="ECO:0000256" key="5">
    <source>
        <dbReference type="PROSITE-ProRule" id="PRU00284"/>
    </source>
</evidence>
<dbReference type="SUPFAM" id="SSF58104">
    <property type="entry name" value="Methyl-accepting chemotaxis protein (MCP) signaling domain"/>
    <property type="match status" value="1"/>
</dbReference>
<protein>
    <recommendedName>
        <fullName evidence="12">Methyl-accepting chemotaxis protein</fullName>
    </recommendedName>
</protein>
<dbReference type="PRINTS" id="PR00260">
    <property type="entry name" value="CHEMTRNSDUCR"/>
</dbReference>
<dbReference type="PANTHER" id="PTHR32089:SF112">
    <property type="entry name" value="LYSOZYME-LIKE PROTEIN-RELATED"/>
    <property type="match status" value="1"/>
</dbReference>
<dbReference type="InterPro" id="IPR004090">
    <property type="entry name" value="Chemotax_Me-accpt_rcpt"/>
</dbReference>
<keyword evidence="6" id="KW-0472">Membrane</keyword>
<dbReference type="InterPro" id="IPR003660">
    <property type="entry name" value="HAMP_dom"/>
</dbReference>
<feature type="transmembrane region" description="Helical" evidence="6">
    <location>
        <begin position="208"/>
        <end position="228"/>
    </location>
</feature>
<dbReference type="Pfam" id="PF12729">
    <property type="entry name" value="4HB_MCP_1"/>
    <property type="match status" value="1"/>
</dbReference>
<dbReference type="EMBL" id="NRRY01000008">
    <property type="protein sequence ID" value="MBK1618189.1"/>
    <property type="molecule type" value="Genomic_DNA"/>
</dbReference>
<dbReference type="GO" id="GO:0007165">
    <property type="term" value="P:signal transduction"/>
    <property type="evidence" value="ECO:0007669"/>
    <property type="project" value="UniProtKB-KW"/>
</dbReference>
<proteinExistence type="inferred from homology"/>
<keyword evidence="11" id="KW-1185">Reference proteome</keyword>
<dbReference type="Gene3D" id="1.10.287.950">
    <property type="entry name" value="Methyl-accepting chemotaxis protein"/>
    <property type="match status" value="1"/>
</dbReference>
<feature type="domain" description="T-SNARE coiled-coil homology" evidence="8">
    <location>
        <begin position="472"/>
        <end position="525"/>
    </location>
</feature>
<dbReference type="Gene3D" id="6.10.340.10">
    <property type="match status" value="1"/>
</dbReference>
<evidence type="ECO:0000256" key="2">
    <source>
        <dbReference type="ARBA" id="ARBA00022519"/>
    </source>
</evidence>
<dbReference type="InterPro" id="IPR004089">
    <property type="entry name" value="MCPsignal_dom"/>
</dbReference>
<evidence type="ECO:0000256" key="1">
    <source>
        <dbReference type="ARBA" id="ARBA00004429"/>
    </source>
</evidence>
<dbReference type="Pfam" id="PF00672">
    <property type="entry name" value="HAMP"/>
    <property type="match status" value="1"/>
</dbReference>
<dbReference type="GO" id="GO:0004888">
    <property type="term" value="F:transmembrane signaling receptor activity"/>
    <property type="evidence" value="ECO:0007669"/>
    <property type="project" value="InterPro"/>
</dbReference>
<evidence type="ECO:0000256" key="3">
    <source>
        <dbReference type="ARBA" id="ARBA00023224"/>
    </source>
</evidence>
<reference evidence="10 11" key="1">
    <citation type="journal article" date="2020" name="Microorganisms">
        <title>Osmotic Adaptation and Compatible Solute Biosynthesis of Phototrophic Bacteria as Revealed from Genome Analyses.</title>
        <authorList>
            <person name="Imhoff J.F."/>
            <person name="Rahn T."/>
            <person name="Kunzel S."/>
            <person name="Keller A."/>
            <person name="Neulinger S.C."/>
        </authorList>
    </citation>
    <scope>NUCLEOTIDE SEQUENCE [LARGE SCALE GENOMIC DNA]</scope>
    <source>
        <strain evidence="10 11">DSM 25653</strain>
    </source>
</reference>
<dbReference type="SMART" id="SM00304">
    <property type="entry name" value="HAMP"/>
    <property type="match status" value="1"/>
</dbReference>
<dbReference type="InterPro" id="IPR000727">
    <property type="entry name" value="T_SNARE_dom"/>
</dbReference>
<dbReference type="PANTHER" id="PTHR32089">
    <property type="entry name" value="METHYL-ACCEPTING CHEMOTAXIS PROTEIN MCPB"/>
    <property type="match status" value="1"/>
</dbReference>
<comment type="similarity">
    <text evidence="4">Belongs to the methyl-accepting chemotaxis (MCP) protein family.</text>
</comment>